<feature type="transmembrane region" description="Helical" evidence="9">
    <location>
        <begin position="537"/>
        <end position="560"/>
    </location>
</feature>
<dbReference type="EMBL" id="JAEAOA010001852">
    <property type="protein sequence ID" value="KAK3608026.1"/>
    <property type="molecule type" value="Genomic_DNA"/>
</dbReference>
<protein>
    <recommendedName>
        <fullName evidence="8">Transporter</fullName>
    </recommendedName>
</protein>
<dbReference type="Proteomes" id="UP001195483">
    <property type="component" value="Unassembled WGS sequence"/>
</dbReference>
<feature type="transmembrane region" description="Helical" evidence="9">
    <location>
        <begin position="580"/>
        <end position="605"/>
    </location>
</feature>
<evidence type="ECO:0000256" key="2">
    <source>
        <dbReference type="ARBA" id="ARBA00022448"/>
    </source>
</evidence>
<keyword evidence="7" id="KW-0479">Metal-binding</keyword>
<dbReference type="Pfam" id="PF00209">
    <property type="entry name" value="SNF"/>
    <property type="match status" value="1"/>
</dbReference>
<sequence>MGKKGNKDETPAELMQPLSVGENTIGSGTKSVKRQGFDSKLQYVFMVISYAVGFGNVWRFPYLVQQHGGGAFLIPYTIMLFLEGMPLLFLELSIGQQMQKGTVILWNQINPLLGGIGIASAVTSFYVALYYNGLVMWCFFYLFHSFQSPLPWAYCPSEFQETLNKTVVVEECEKGGSTSYFWYRQALDVSPGLEEADGIKWKMLLCLVFSWLVVYACIWKGIKSSGKVVYITATFPYVVLIIFFGRGITLKGAADGLKHLFYPKVERLLDPLVWLDAASQIFFSFGLAFGGLINFSSFNKKNNNCKKDAIIISLVNYFTAIFAAIVIFSILGFKANLQHDHCVQHNIELLENVYPNYTNDGQISVQQYTTDFMHNASLVNHTGYRTCDLQKELETAAQGAGLAFIVFTQAIVEFGPSAPFWSIIFFLMLLSLGLGSEFGTIEGVTASIYDLEPFPWIRKKWLVSGLLCGFCCLVGIIFVLGSGSYWVSLFDAFAGSFPLITVALAECLVIGWVYGVDKFGHDIELMVGSSTGRYWKIVWKFIAPVLVMIILLATLISKIINPITYQAYDKEQAKMVDKGYPWYGVMVAIILIFSALLCIPGIAILRKLGISKWDSAKYHQAETGGCTESTMKFIRSVSSIESDEAVADNVNYKSLTRDTSCVESEAVRFSVRSFKN</sequence>
<evidence type="ECO:0000256" key="4">
    <source>
        <dbReference type="ARBA" id="ARBA00022989"/>
    </source>
</evidence>
<dbReference type="GO" id="GO:0005886">
    <property type="term" value="C:plasma membrane"/>
    <property type="evidence" value="ECO:0007669"/>
    <property type="project" value="InterPro"/>
</dbReference>
<evidence type="ECO:0000256" key="6">
    <source>
        <dbReference type="ARBA" id="ARBA00023180"/>
    </source>
</evidence>
<evidence type="ECO:0000256" key="5">
    <source>
        <dbReference type="ARBA" id="ARBA00023136"/>
    </source>
</evidence>
<dbReference type="InterPro" id="IPR000175">
    <property type="entry name" value="Na/ntran_symport"/>
</dbReference>
<reference evidence="10" key="3">
    <citation type="submission" date="2023-05" db="EMBL/GenBank/DDBJ databases">
        <authorList>
            <person name="Smith C.H."/>
        </authorList>
    </citation>
    <scope>NUCLEOTIDE SEQUENCE</scope>
    <source>
        <strain evidence="10">CHS0354</strain>
        <tissue evidence="10">Mantle</tissue>
    </source>
</reference>
<dbReference type="SUPFAM" id="SSF161070">
    <property type="entry name" value="SNF-like"/>
    <property type="match status" value="1"/>
</dbReference>
<feature type="transmembrane region" description="Helical" evidence="9">
    <location>
        <begin position="493"/>
        <end position="516"/>
    </location>
</feature>
<evidence type="ECO:0000313" key="10">
    <source>
        <dbReference type="EMBL" id="KAK3608026.1"/>
    </source>
</evidence>
<reference evidence="10" key="1">
    <citation type="journal article" date="2021" name="Genome Biol. Evol.">
        <title>A High-Quality Reference Genome for a Parasitic Bivalve with Doubly Uniparental Inheritance (Bivalvia: Unionida).</title>
        <authorList>
            <person name="Smith C.H."/>
        </authorList>
    </citation>
    <scope>NUCLEOTIDE SEQUENCE</scope>
    <source>
        <strain evidence="10">CHS0354</strain>
    </source>
</reference>
<feature type="binding site" evidence="7">
    <location>
        <position position="52"/>
    </location>
    <ligand>
        <name>Na(+)</name>
        <dbReference type="ChEBI" id="CHEBI:29101"/>
        <label>1</label>
    </ligand>
</feature>
<keyword evidence="5 9" id="KW-0472">Membrane</keyword>
<dbReference type="GO" id="GO:0015293">
    <property type="term" value="F:symporter activity"/>
    <property type="evidence" value="ECO:0007669"/>
    <property type="project" value="UniProtKB-KW"/>
</dbReference>
<proteinExistence type="inferred from homology"/>
<dbReference type="InterPro" id="IPR037272">
    <property type="entry name" value="SNS_sf"/>
</dbReference>
<dbReference type="AlphaFoldDB" id="A0AAE0WB21"/>
<name>A0AAE0WB21_9BIVA</name>
<reference evidence="10" key="2">
    <citation type="journal article" date="2021" name="Genome Biol. Evol.">
        <title>Developing a high-quality reference genome for a parasitic bivalve with doubly uniparental inheritance (Bivalvia: Unionida).</title>
        <authorList>
            <person name="Smith C.H."/>
        </authorList>
    </citation>
    <scope>NUCLEOTIDE SEQUENCE</scope>
    <source>
        <strain evidence="10">CHS0354</strain>
        <tissue evidence="10">Mantle</tissue>
    </source>
</reference>
<dbReference type="PRINTS" id="PR01206">
    <property type="entry name" value="ORPHTRNSPORT"/>
</dbReference>
<feature type="transmembrane region" description="Helical" evidence="9">
    <location>
        <begin position="420"/>
        <end position="440"/>
    </location>
</feature>
<feature type="binding site" evidence="7">
    <location>
        <position position="56"/>
    </location>
    <ligand>
        <name>Na(+)</name>
        <dbReference type="ChEBI" id="CHEBI:29101"/>
        <label>1</label>
    </ligand>
</feature>
<dbReference type="GO" id="GO:0035725">
    <property type="term" value="P:sodium ion transmembrane transport"/>
    <property type="evidence" value="ECO:0007669"/>
    <property type="project" value="TreeGrafter"/>
</dbReference>
<keyword evidence="7" id="KW-0915">Sodium</keyword>
<keyword evidence="2 8" id="KW-0813">Transport</keyword>
<evidence type="ECO:0000256" key="7">
    <source>
        <dbReference type="PIRSR" id="PIRSR600175-1"/>
    </source>
</evidence>
<feature type="transmembrane region" description="Helical" evidence="9">
    <location>
        <begin position="461"/>
        <end position="487"/>
    </location>
</feature>
<feature type="binding site" evidence="7">
    <location>
        <position position="432"/>
    </location>
    <ligand>
        <name>Na(+)</name>
        <dbReference type="ChEBI" id="CHEBI:29101"/>
        <label>1</label>
    </ligand>
</feature>
<dbReference type="PROSITE" id="PS00610">
    <property type="entry name" value="NA_NEUROTRAN_SYMP_1"/>
    <property type="match status" value="1"/>
</dbReference>
<dbReference type="PANTHER" id="PTHR11616:SF182">
    <property type="entry name" value="TRANSPORTER"/>
    <property type="match status" value="1"/>
</dbReference>
<comment type="similarity">
    <text evidence="8">Belongs to the sodium:neurotransmitter symporter (SNF) (TC 2.A.22) family.</text>
</comment>
<feature type="transmembrane region" description="Helical" evidence="9">
    <location>
        <begin position="112"/>
        <end position="143"/>
    </location>
</feature>
<dbReference type="PRINTS" id="PR00176">
    <property type="entry name" value="NANEUSMPORT"/>
</dbReference>
<feature type="binding site" evidence="7">
    <location>
        <position position="316"/>
    </location>
    <ligand>
        <name>Na(+)</name>
        <dbReference type="ChEBI" id="CHEBI:29101"/>
        <label>1</label>
    </ligand>
</feature>
<evidence type="ECO:0000256" key="8">
    <source>
        <dbReference type="RuleBase" id="RU003732"/>
    </source>
</evidence>
<feature type="binding site" evidence="7">
    <location>
        <position position="436"/>
    </location>
    <ligand>
        <name>Na(+)</name>
        <dbReference type="ChEBI" id="CHEBI:29101"/>
        <label>1</label>
    </ligand>
</feature>
<accession>A0AAE0WB21</accession>
<dbReference type="InterPro" id="IPR002438">
    <property type="entry name" value="Neutral_aa_SLC6"/>
</dbReference>
<evidence type="ECO:0000256" key="9">
    <source>
        <dbReference type="SAM" id="Phobius"/>
    </source>
</evidence>
<feature type="transmembrane region" description="Helical" evidence="9">
    <location>
        <begin position="73"/>
        <end position="92"/>
    </location>
</feature>
<feature type="transmembrane region" description="Helical" evidence="9">
    <location>
        <begin position="43"/>
        <end position="61"/>
    </location>
</feature>
<feature type="binding site" evidence="7">
    <location>
        <position position="51"/>
    </location>
    <ligand>
        <name>Na(+)</name>
        <dbReference type="ChEBI" id="CHEBI:29101"/>
        <label>1</label>
    </ligand>
</feature>
<dbReference type="GO" id="GO:0006865">
    <property type="term" value="P:amino acid transport"/>
    <property type="evidence" value="ECO:0007669"/>
    <property type="project" value="TreeGrafter"/>
</dbReference>
<keyword evidence="6" id="KW-0325">Glycoprotein</keyword>
<feature type="transmembrane region" description="Helical" evidence="9">
    <location>
        <begin position="277"/>
        <end position="297"/>
    </location>
</feature>
<keyword evidence="4 9" id="KW-1133">Transmembrane helix</keyword>
<keyword evidence="3 8" id="KW-0812">Transmembrane</keyword>
<dbReference type="PANTHER" id="PTHR11616">
    <property type="entry name" value="SODIUM/CHLORIDE DEPENDENT TRANSPORTER"/>
    <property type="match status" value="1"/>
</dbReference>
<dbReference type="GO" id="GO:0046872">
    <property type="term" value="F:metal ion binding"/>
    <property type="evidence" value="ECO:0007669"/>
    <property type="project" value="UniProtKB-KW"/>
</dbReference>
<evidence type="ECO:0000256" key="3">
    <source>
        <dbReference type="ARBA" id="ARBA00022692"/>
    </source>
</evidence>
<evidence type="ECO:0000313" key="11">
    <source>
        <dbReference type="Proteomes" id="UP001195483"/>
    </source>
</evidence>
<organism evidence="10 11">
    <name type="scientific">Potamilus streckersoni</name>
    <dbReference type="NCBI Taxonomy" id="2493646"/>
    <lineage>
        <taxon>Eukaryota</taxon>
        <taxon>Metazoa</taxon>
        <taxon>Spiralia</taxon>
        <taxon>Lophotrochozoa</taxon>
        <taxon>Mollusca</taxon>
        <taxon>Bivalvia</taxon>
        <taxon>Autobranchia</taxon>
        <taxon>Heteroconchia</taxon>
        <taxon>Palaeoheterodonta</taxon>
        <taxon>Unionida</taxon>
        <taxon>Unionoidea</taxon>
        <taxon>Unionidae</taxon>
        <taxon>Ambleminae</taxon>
        <taxon>Lampsilini</taxon>
        <taxon>Potamilus</taxon>
    </lineage>
</organism>
<dbReference type="PROSITE" id="PS50267">
    <property type="entry name" value="NA_NEUROTRAN_SYMP_3"/>
    <property type="match status" value="1"/>
</dbReference>
<keyword evidence="8" id="KW-0769">Symport</keyword>
<feature type="binding site" evidence="7">
    <location>
        <position position="284"/>
    </location>
    <ligand>
        <name>Na(+)</name>
        <dbReference type="ChEBI" id="CHEBI:29101"/>
        <label>1</label>
    </ligand>
</feature>
<feature type="transmembrane region" description="Helical" evidence="9">
    <location>
        <begin position="309"/>
        <end position="331"/>
    </location>
</feature>
<comment type="caution">
    <text evidence="10">The sequence shown here is derived from an EMBL/GenBank/DDBJ whole genome shotgun (WGS) entry which is preliminary data.</text>
</comment>
<gene>
    <name evidence="10" type="ORF">CHS0354_031011</name>
</gene>
<feature type="transmembrane region" description="Helical" evidence="9">
    <location>
        <begin position="201"/>
        <end position="219"/>
    </location>
</feature>
<evidence type="ECO:0000256" key="1">
    <source>
        <dbReference type="ARBA" id="ARBA00004141"/>
    </source>
</evidence>
<keyword evidence="11" id="KW-1185">Reference proteome</keyword>
<feature type="transmembrane region" description="Helical" evidence="9">
    <location>
        <begin position="228"/>
        <end position="248"/>
    </location>
</feature>
<comment type="subcellular location">
    <subcellularLocation>
        <location evidence="1">Membrane</location>
        <topology evidence="1">Multi-pass membrane protein</topology>
    </subcellularLocation>
</comment>